<keyword evidence="9" id="KW-1185">Reference proteome</keyword>
<proteinExistence type="inferred from homology"/>
<evidence type="ECO:0000256" key="5">
    <source>
        <dbReference type="ARBA" id="ARBA00023237"/>
    </source>
</evidence>
<accession>A0A2N3HTT0</accession>
<organism evidence="8 9">
    <name type="scientific">Labilibaculum filiforme</name>
    <dbReference type="NCBI Taxonomy" id="1940526"/>
    <lineage>
        <taxon>Bacteria</taxon>
        <taxon>Pseudomonadati</taxon>
        <taxon>Bacteroidota</taxon>
        <taxon>Bacteroidia</taxon>
        <taxon>Marinilabiliales</taxon>
        <taxon>Marinifilaceae</taxon>
        <taxon>Labilibaculum</taxon>
    </lineage>
</organism>
<sequence length="582" mass="66169">MKNLFKYFTLMAAISLLASCEDRLDQVNPNEVTTDSYFTDLNETESVITSIYSTMMSHFILNIETETERSDMGYPGWGRPAANPSAAMFYNHAYTSGSSDINNKWEDCYEGIFRANQAIAGLEKLKGTVDEELWTRQMAEAKFFRGFFHYNLHASFNNGEVIIRDRNPEGQAEFNKSVSSSAEVIEFFRNDLMYAYKNLPLKTDKSVSSNLGRVTAGTAATILGNSYLYQGEYDLAEAMYVDVITNPEYGYELVKDMSLLFTTAGELNKESIFEICYNETQRTELSQWDELSQTNRLGRTGNNSDCFMPTTWIAYAYKTEAMDTKDTRNYVQDSDGNTVLRHVPLRASAMCALVEDEDTPYYITSSVSENMQNGALQFAYYKKYSNHDIATSEEDTPSGTGWKSGKNVTVNRLAEVYLNYAECLIHKGDVSGALNMMNAIRARWGLQRLGVDDGSGPDFNGISYTKESLMDQLMYIDKPLELSAEGMSIRWIDMRRWGITKQRFQDLSKQKYYVEDYTFVNWEGKTITKEKASLQIGESPDPVKMPEVYDYTIAAENYMPEVHAYYPLPLNEVLANPNLTSK</sequence>
<dbReference type="InterPro" id="IPR011990">
    <property type="entry name" value="TPR-like_helical_dom_sf"/>
</dbReference>
<evidence type="ECO:0000259" key="7">
    <source>
        <dbReference type="Pfam" id="PF14322"/>
    </source>
</evidence>
<dbReference type="EMBL" id="MVDD01000014">
    <property type="protein sequence ID" value="PKQ61458.1"/>
    <property type="molecule type" value="Genomic_DNA"/>
</dbReference>
<evidence type="ECO:0000256" key="2">
    <source>
        <dbReference type="ARBA" id="ARBA00006275"/>
    </source>
</evidence>
<evidence type="ECO:0000256" key="4">
    <source>
        <dbReference type="ARBA" id="ARBA00023136"/>
    </source>
</evidence>
<evidence type="ECO:0000256" key="1">
    <source>
        <dbReference type="ARBA" id="ARBA00004442"/>
    </source>
</evidence>
<comment type="similarity">
    <text evidence="2">Belongs to the SusD family.</text>
</comment>
<evidence type="ECO:0000259" key="6">
    <source>
        <dbReference type="Pfam" id="PF07980"/>
    </source>
</evidence>
<evidence type="ECO:0000256" key="3">
    <source>
        <dbReference type="ARBA" id="ARBA00022729"/>
    </source>
</evidence>
<keyword evidence="5" id="KW-0998">Cell outer membrane</keyword>
<gene>
    <name evidence="8" type="ORF">BZG02_15655</name>
</gene>
<feature type="domain" description="RagB/SusD" evidence="6">
    <location>
        <begin position="269"/>
        <end position="580"/>
    </location>
</feature>
<evidence type="ECO:0008006" key="10">
    <source>
        <dbReference type="Google" id="ProtNLM"/>
    </source>
</evidence>
<dbReference type="Pfam" id="PF14322">
    <property type="entry name" value="SusD-like_3"/>
    <property type="match status" value="1"/>
</dbReference>
<dbReference type="Pfam" id="PF07980">
    <property type="entry name" value="SusD_RagB"/>
    <property type="match status" value="1"/>
</dbReference>
<comment type="caution">
    <text evidence="8">The sequence shown here is derived from an EMBL/GenBank/DDBJ whole genome shotgun (WGS) entry which is preliminary data.</text>
</comment>
<reference evidence="8 9" key="1">
    <citation type="journal article" date="2017" name="Front. Microbiol.">
        <title>Labilibaculum manganireducens gen. nov., sp. nov. and Labilibaculum filiforme sp. nov., Novel Bacteroidetes Isolated from Subsurface Sediments of the Baltic Sea.</title>
        <authorList>
            <person name="Vandieken V."/>
            <person name="Marshall I.P."/>
            <person name="Niemann H."/>
            <person name="Engelen B."/>
            <person name="Cypionka H."/>
        </authorList>
    </citation>
    <scope>NUCLEOTIDE SEQUENCE [LARGE SCALE GENOMIC DNA]</scope>
    <source>
        <strain evidence="8 9">59.16B</strain>
    </source>
</reference>
<keyword evidence="4" id="KW-0472">Membrane</keyword>
<dbReference type="Proteomes" id="UP000233535">
    <property type="component" value="Unassembled WGS sequence"/>
</dbReference>
<dbReference type="Gene3D" id="1.25.40.390">
    <property type="match status" value="1"/>
</dbReference>
<dbReference type="GO" id="GO:0009279">
    <property type="term" value="C:cell outer membrane"/>
    <property type="evidence" value="ECO:0007669"/>
    <property type="project" value="UniProtKB-SubCell"/>
</dbReference>
<dbReference type="InterPro" id="IPR033985">
    <property type="entry name" value="SusD-like_N"/>
</dbReference>
<name>A0A2N3HTT0_9BACT</name>
<evidence type="ECO:0000313" key="8">
    <source>
        <dbReference type="EMBL" id="PKQ61458.1"/>
    </source>
</evidence>
<dbReference type="SUPFAM" id="SSF48452">
    <property type="entry name" value="TPR-like"/>
    <property type="match status" value="1"/>
</dbReference>
<evidence type="ECO:0000313" key="9">
    <source>
        <dbReference type="Proteomes" id="UP000233535"/>
    </source>
</evidence>
<dbReference type="PROSITE" id="PS51257">
    <property type="entry name" value="PROKAR_LIPOPROTEIN"/>
    <property type="match status" value="1"/>
</dbReference>
<comment type="subcellular location">
    <subcellularLocation>
        <location evidence="1">Cell outer membrane</location>
    </subcellularLocation>
</comment>
<dbReference type="AlphaFoldDB" id="A0A2N3HTT0"/>
<keyword evidence="3" id="KW-0732">Signal</keyword>
<feature type="domain" description="SusD-like N-terminal" evidence="7">
    <location>
        <begin position="81"/>
        <end position="213"/>
    </location>
</feature>
<protein>
    <recommendedName>
        <fullName evidence="10">RagB/SusD family nutrient uptake outer membrane protein</fullName>
    </recommendedName>
</protein>
<dbReference type="InterPro" id="IPR012944">
    <property type="entry name" value="SusD_RagB_dom"/>
</dbReference>
<dbReference type="RefSeq" id="WP_180335751.1">
    <property type="nucleotide sequence ID" value="NZ_MVDD01000014.1"/>
</dbReference>